<dbReference type="InterPro" id="IPR036388">
    <property type="entry name" value="WH-like_DNA-bd_sf"/>
</dbReference>
<evidence type="ECO:0000313" key="5">
    <source>
        <dbReference type="Proteomes" id="UP000229574"/>
    </source>
</evidence>
<dbReference type="PROSITE" id="PS51755">
    <property type="entry name" value="OMPR_PHOB"/>
    <property type="match status" value="1"/>
</dbReference>
<evidence type="ECO:0000256" key="2">
    <source>
        <dbReference type="PROSITE-ProRule" id="PRU01091"/>
    </source>
</evidence>
<dbReference type="SUPFAM" id="SSF46894">
    <property type="entry name" value="C-terminal effector domain of the bipartite response regulators"/>
    <property type="match status" value="1"/>
</dbReference>
<dbReference type="InterPro" id="IPR001867">
    <property type="entry name" value="OmpR/PhoB-type_DNA-bd"/>
</dbReference>
<dbReference type="GO" id="GO:0006355">
    <property type="term" value="P:regulation of DNA-templated transcription"/>
    <property type="evidence" value="ECO:0007669"/>
    <property type="project" value="InterPro"/>
</dbReference>
<keyword evidence="1 2" id="KW-0238">DNA-binding</keyword>
<dbReference type="EMBL" id="PEYY01000090">
    <property type="protein sequence ID" value="PIS17884.1"/>
    <property type="molecule type" value="Genomic_DNA"/>
</dbReference>
<gene>
    <name evidence="4" type="ORF">COT54_02285</name>
</gene>
<dbReference type="GO" id="GO:0003677">
    <property type="term" value="F:DNA binding"/>
    <property type="evidence" value="ECO:0007669"/>
    <property type="project" value="UniProtKB-UniRule"/>
</dbReference>
<protein>
    <recommendedName>
        <fullName evidence="3">OmpR/PhoB-type domain-containing protein</fullName>
    </recommendedName>
</protein>
<evidence type="ECO:0000313" key="4">
    <source>
        <dbReference type="EMBL" id="PIS17884.1"/>
    </source>
</evidence>
<feature type="domain" description="OmpR/PhoB-type" evidence="3">
    <location>
        <begin position="237"/>
        <end position="340"/>
    </location>
</feature>
<dbReference type="AlphaFoldDB" id="A0A2H0WZ00"/>
<dbReference type="Proteomes" id="UP000229574">
    <property type="component" value="Unassembled WGS sequence"/>
</dbReference>
<reference evidence="5" key="1">
    <citation type="submission" date="2017-09" db="EMBL/GenBank/DDBJ databases">
        <title>Depth-based differentiation of microbial function through sediment-hosted aquifers and enrichment of novel symbionts in the deep terrestrial subsurface.</title>
        <authorList>
            <person name="Probst A.J."/>
            <person name="Ladd B."/>
            <person name="Jarett J.K."/>
            <person name="Geller-Mcgrath D.E."/>
            <person name="Sieber C.M.K."/>
            <person name="Emerson J.B."/>
            <person name="Anantharaman K."/>
            <person name="Thomas B.C."/>
            <person name="Malmstrom R."/>
            <person name="Stieglmeier M."/>
            <person name="Klingl A."/>
            <person name="Woyke T."/>
            <person name="Ryan C.M."/>
            <person name="Banfield J.F."/>
        </authorList>
    </citation>
    <scope>NUCLEOTIDE SEQUENCE [LARGE SCALE GENOMIC DNA]</scope>
</reference>
<comment type="caution">
    <text evidence="4">The sequence shown here is derived from an EMBL/GenBank/DDBJ whole genome shotgun (WGS) entry which is preliminary data.</text>
</comment>
<name>A0A2H0WZ00_9BACT</name>
<dbReference type="GO" id="GO:0000160">
    <property type="term" value="P:phosphorelay signal transduction system"/>
    <property type="evidence" value="ECO:0007669"/>
    <property type="project" value="InterPro"/>
</dbReference>
<evidence type="ECO:0000259" key="3">
    <source>
        <dbReference type="PROSITE" id="PS51755"/>
    </source>
</evidence>
<dbReference type="Gene3D" id="1.10.10.10">
    <property type="entry name" value="Winged helix-like DNA-binding domain superfamily/Winged helix DNA-binding domain"/>
    <property type="match status" value="1"/>
</dbReference>
<feature type="DNA-binding region" description="OmpR/PhoB-type" evidence="2">
    <location>
        <begin position="237"/>
        <end position="340"/>
    </location>
</feature>
<sequence>MKIIWDWSLDSETDRLLDVANGIGNGFFALQGFCPLPWPSTSKHSIASSVYLPSLNYISIPNFWSSVAKLDSRQYPLVTSKSLFNSTKSLLSSISLLPPNYGELERLTSTTVPQVINFIKKFISNITLPSELLIRPTHFGTGGSFSLIDDSGKITIYLRIDKGIKTIVECLLTSLLRGNAMQELAASWSETEFLTDWLITSSALSTILPADPTWESTLSTTRRSVSTALQAQSAHFLAQISAPTPTSQTFLAKSGQIYFGDCPLSSLTSREVALMTRLVAKSPAPLTLDEIGDLIFNQEDKFSLAAISKTIERLRTKLESSGISRHYLATASGVGYYLKN</sequence>
<dbReference type="Pfam" id="PF00486">
    <property type="entry name" value="Trans_reg_C"/>
    <property type="match status" value="1"/>
</dbReference>
<proteinExistence type="predicted"/>
<organism evidence="4 5">
    <name type="scientific">Candidatus Collierbacteria bacterium CG09_land_8_20_14_0_10_46_12</name>
    <dbReference type="NCBI Taxonomy" id="1974533"/>
    <lineage>
        <taxon>Bacteria</taxon>
        <taxon>Candidatus Collieribacteriota</taxon>
    </lineage>
</organism>
<accession>A0A2H0WZ00</accession>
<dbReference type="InterPro" id="IPR016032">
    <property type="entry name" value="Sig_transdc_resp-reg_C-effctor"/>
</dbReference>
<evidence type="ECO:0000256" key="1">
    <source>
        <dbReference type="ARBA" id="ARBA00023125"/>
    </source>
</evidence>